<evidence type="ECO:0000256" key="9">
    <source>
        <dbReference type="ARBA" id="ARBA00049534"/>
    </source>
</evidence>
<dbReference type="PROSITE" id="PS51273">
    <property type="entry name" value="GATASE_TYPE_1"/>
    <property type="match status" value="1"/>
</dbReference>
<comment type="function">
    <text evidence="10">IGPS catalyzes the conversion of PRFAR and glutamine to IGP, AICAR and glutamate. The HisH subunit catalyzes the hydrolysis of glutamine to glutamate and ammonia as part of the synthesis of IGP and AICAR. The resulting ammonia molecule is channeled to the active site of HisF.</text>
</comment>
<keyword evidence="7 10" id="KW-0456">Lyase</keyword>
<dbReference type="HAMAP" id="MF_00278">
    <property type="entry name" value="HisH"/>
    <property type="match status" value="1"/>
</dbReference>
<keyword evidence="14" id="KW-0808">Transferase</keyword>
<dbReference type="SUPFAM" id="SSF52317">
    <property type="entry name" value="Class I glutamine amidotransferase-like"/>
    <property type="match status" value="1"/>
</dbReference>
<gene>
    <name evidence="10" type="primary">hisH</name>
    <name evidence="14" type="ORF">AVDCRST_MAG08-1357</name>
</gene>
<keyword evidence="5 10" id="KW-0315">Glutamine amidotransferase</keyword>
<proteinExistence type="inferred from homology"/>
<feature type="domain" description="Glutamine amidotransferase" evidence="13">
    <location>
        <begin position="37"/>
        <end position="243"/>
    </location>
</feature>
<dbReference type="PANTHER" id="PTHR42701:SF1">
    <property type="entry name" value="IMIDAZOLE GLYCEROL PHOSPHATE SYNTHASE SUBUNIT HISH"/>
    <property type="match status" value="1"/>
</dbReference>
<evidence type="ECO:0000256" key="12">
    <source>
        <dbReference type="SAM" id="MobiDB-lite"/>
    </source>
</evidence>
<sequence length="247" mass="25145">MIGSDGRDAEGRGGLDRSRHGTAGTRRVAVVDPGSGNLASVLRALERASALAETPVEAAVARDPAVVARADRIVLPGQGAFAACMRGLGALPGMVDTLEERVRGRGVPLLGICVGMQIMAERGLEHGETPGLGWIQGEIAPMAPSPGADGAPLPLPQMGWNTLEAAAAAAGGGHPLLAGVGPGAHAYFVHSYALRSGAAEEVAATTDYGGPVVAMVARGNVAGTQFHVEKSAEVGLRILANFLRWEP</sequence>
<evidence type="ECO:0000256" key="5">
    <source>
        <dbReference type="ARBA" id="ARBA00022962"/>
    </source>
</evidence>
<protein>
    <recommendedName>
        <fullName evidence="10">Imidazole glycerol phosphate synthase subunit HisH</fullName>
        <ecNumber evidence="10">4.3.2.10</ecNumber>
    </recommendedName>
    <alternativeName>
        <fullName evidence="10">IGP synthase glutaminase subunit</fullName>
        <ecNumber evidence="10">3.5.1.2</ecNumber>
    </alternativeName>
    <alternativeName>
        <fullName evidence="10">IGP synthase subunit HisH</fullName>
    </alternativeName>
    <alternativeName>
        <fullName evidence="10">ImGP synthase subunit HisH</fullName>
        <shortName evidence="10">IGPS subunit HisH</shortName>
    </alternativeName>
</protein>
<dbReference type="EC" id="3.5.1.2" evidence="10"/>
<dbReference type="GO" id="GO:0005737">
    <property type="term" value="C:cytoplasm"/>
    <property type="evidence" value="ECO:0007669"/>
    <property type="project" value="UniProtKB-SubCell"/>
</dbReference>
<dbReference type="Gene3D" id="3.40.50.880">
    <property type="match status" value="1"/>
</dbReference>
<feature type="active site" evidence="10 11">
    <location>
        <position position="227"/>
    </location>
</feature>
<dbReference type="GO" id="GO:0016829">
    <property type="term" value="F:lyase activity"/>
    <property type="evidence" value="ECO:0007669"/>
    <property type="project" value="UniProtKB-KW"/>
</dbReference>
<dbReference type="GO" id="GO:0000107">
    <property type="term" value="F:imidazoleglycerol-phosphate synthase activity"/>
    <property type="evidence" value="ECO:0007669"/>
    <property type="project" value="UniProtKB-UniRule"/>
</dbReference>
<name>A0A6J4HXI5_9PROT</name>
<dbReference type="InterPro" id="IPR029062">
    <property type="entry name" value="Class_I_gatase-like"/>
</dbReference>
<feature type="active site" evidence="10 11">
    <location>
        <position position="229"/>
    </location>
</feature>
<reference evidence="14" key="1">
    <citation type="submission" date="2020-02" db="EMBL/GenBank/DDBJ databases">
        <authorList>
            <person name="Meier V. D."/>
        </authorList>
    </citation>
    <scope>NUCLEOTIDE SEQUENCE</scope>
    <source>
        <strain evidence="14">AVDCRST_MAG08</strain>
    </source>
</reference>
<keyword evidence="10" id="KW-0963">Cytoplasm</keyword>
<dbReference type="EC" id="4.3.2.10" evidence="10"/>
<keyword evidence="6 10" id="KW-0368">Histidine biosynthesis</keyword>
<keyword evidence="14" id="KW-0328">Glycosyltransferase</keyword>
<comment type="pathway">
    <text evidence="1 10">Amino-acid biosynthesis; L-histidine biosynthesis; L-histidine from 5-phospho-alpha-D-ribose 1-diphosphate: step 5/9.</text>
</comment>
<feature type="region of interest" description="Disordered" evidence="12">
    <location>
        <begin position="1"/>
        <end position="27"/>
    </location>
</feature>
<evidence type="ECO:0000256" key="7">
    <source>
        <dbReference type="ARBA" id="ARBA00023239"/>
    </source>
</evidence>
<dbReference type="PANTHER" id="PTHR42701">
    <property type="entry name" value="IMIDAZOLE GLYCEROL PHOSPHATE SYNTHASE SUBUNIT HISH"/>
    <property type="match status" value="1"/>
</dbReference>
<dbReference type="InterPro" id="IPR010139">
    <property type="entry name" value="Imidazole-glycPsynth_HisH"/>
</dbReference>
<evidence type="ECO:0000256" key="8">
    <source>
        <dbReference type="ARBA" id="ARBA00047838"/>
    </source>
</evidence>
<comment type="subcellular location">
    <subcellularLocation>
        <location evidence="10">Cytoplasm</location>
    </subcellularLocation>
</comment>
<organism evidence="14">
    <name type="scientific">uncultured Acetobacteraceae bacterium</name>
    <dbReference type="NCBI Taxonomy" id="169975"/>
    <lineage>
        <taxon>Bacteria</taxon>
        <taxon>Pseudomonadati</taxon>
        <taxon>Pseudomonadota</taxon>
        <taxon>Alphaproteobacteria</taxon>
        <taxon>Acetobacterales</taxon>
        <taxon>Acetobacteraceae</taxon>
        <taxon>environmental samples</taxon>
    </lineage>
</organism>
<dbReference type="GO" id="GO:0004359">
    <property type="term" value="F:glutaminase activity"/>
    <property type="evidence" value="ECO:0007669"/>
    <property type="project" value="UniProtKB-EC"/>
</dbReference>
<dbReference type="PIRSF" id="PIRSF000495">
    <property type="entry name" value="Amidotransf_hisH"/>
    <property type="match status" value="1"/>
</dbReference>
<evidence type="ECO:0000313" key="14">
    <source>
        <dbReference type="EMBL" id="CAA9235710.1"/>
    </source>
</evidence>
<comment type="catalytic activity">
    <reaction evidence="8 10">
        <text>5-[(5-phospho-1-deoxy-D-ribulos-1-ylimino)methylamino]-1-(5-phospho-beta-D-ribosyl)imidazole-4-carboxamide + L-glutamine = D-erythro-1-(imidazol-4-yl)glycerol 3-phosphate + 5-amino-1-(5-phospho-beta-D-ribosyl)imidazole-4-carboxamide + L-glutamate + H(+)</text>
        <dbReference type="Rhea" id="RHEA:24793"/>
        <dbReference type="ChEBI" id="CHEBI:15378"/>
        <dbReference type="ChEBI" id="CHEBI:29985"/>
        <dbReference type="ChEBI" id="CHEBI:58278"/>
        <dbReference type="ChEBI" id="CHEBI:58359"/>
        <dbReference type="ChEBI" id="CHEBI:58475"/>
        <dbReference type="ChEBI" id="CHEBI:58525"/>
        <dbReference type="EC" id="4.3.2.10"/>
    </reaction>
</comment>
<dbReference type="CDD" id="cd01748">
    <property type="entry name" value="GATase1_IGP_Synthase"/>
    <property type="match status" value="1"/>
</dbReference>
<keyword evidence="3 10" id="KW-0028">Amino-acid biosynthesis</keyword>
<feature type="active site" description="Nucleophile" evidence="10 11">
    <location>
        <position position="113"/>
    </location>
</feature>
<evidence type="ECO:0000256" key="11">
    <source>
        <dbReference type="PIRSR" id="PIRSR000495-1"/>
    </source>
</evidence>
<evidence type="ECO:0000256" key="6">
    <source>
        <dbReference type="ARBA" id="ARBA00023102"/>
    </source>
</evidence>
<keyword evidence="4 10" id="KW-0378">Hydrolase</keyword>
<evidence type="ECO:0000259" key="13">
    <source>
        <dbReference type="Pfam" id="PF00117"/>
    </source>
</evidence>
<dbReference type="EMBL" id="CADCTG010000125">
    <property type="protein sequence ID" value="CAA9235710.1"/>
    <property type="molecule type" value="Genomic_DNA"/>
</dbReference>
<dbReference type="AlphaFoldDB" id="A0A6J4HXI5"/>
<evidence type="ECO:0000256" key="10">
    <source>
        <dbReference type="HAMAP-Rule" id="MF_00278"/>
    </source>
</evidence>
<dbReference type="Pfam" id="PF00117">
    <property type="entry name" value="GATase"/>
    <property type="match status" value="1"/>
</dbReference>
<accession>A0A6J4HXI5</accession>
<comment type="subunit">
    <text evidence="2 10">Heterodimer of HisH and HisF.</text>
</comment>
<evidence type="ECO:0000256" key="3">
    <source>
        <dbReference type="ARBA" id="ARBA00022605"/>
    </source>
</evidence>
<dbReference type="GO" id="GO:0000105">
    <property type="term" value="P:L-histidine biosynthetic process"/>
    <property type="evidence" value="ECO:0007669"/>
    <property type="project" value="UniProtKB-UniRule"/>
</dbReference>
<dbReference type="UniPathway" id="UPA00031">
    <property type="reaction ID" value="UER00010"/>
</dbReference>
<dbReference type="InterPro" id="IPR017926">
    <property type="entry name" value="GATASE"/>
</dbReference>
<feature type="compositionally biased region" description="Basic and acidic residues" evidence="12">
    <location>
        <begin position="1"/>
        <end position="19"/>
    </location>
</feature>
<comment type="catalytic activity">
    <reaction evidence="9 10">
        <text>L-glutamine + H2O = L-glutamate + NH4(+)</text>
        <dbReference type="Rhea" id="RHEA:15889"/>
        <dbReference type="ChEBI" id="CHEBI:15377"/>
        <dbReference type="ChEBI" id="CHEBI:28938"/>
        <dbReference type="ChEBI" id="CHEBI:29985"/>
        <dbReference type="ChEBI" id="CHEBI:58359"/>
        <dbReference type="EC" id="3.5.1.2"/>
    </reaction>
</comment>
<dbReference type="NCBIfam" id="TIGR01855">
    <property type="entry name" value="IMP_synth_hisH"/>
    <property type="match status" value="1"/>
</dbReference>
<evidence type="ECO:0000256" key="1">
    <source>
        <dbReference type="ARBA" id="ARBA00005091"/>
    </source>
</evidence>
<evidence type="ECO:0000256" key="2">
    <source>
        <dbReference type="ARBA" id="ARBA00011152"/>
    </source>
</evidence>
<evidence type="ECO:0000256" key="4">
    <source>
        <dbReference type="ARBA" id="ARBA00022801"/>
    </source>
</evidence>